<keyword evidence="5" id="KW-0393">Immunoglobulin domain</keyword>
<dbReference type="GO" id="GO:0005886">
    <property type="term" value="C:plasma membrane"/>
    <property type="evidence" value="ECO:0000318"/>
    <property type="project" value="GO_Central"/>
</dbReference>
<dbReference type="SUPFAM" id="SSF48726">
    <property type="entry name" value="Immunoglobulin"/>
    <property type="match status" value="4"/>
</dbReference>
<dbReference type="GO" id="GO:0098609">
    <property type="term" value="P:cell-cell adhesion"/>
    <property type="evidence" value="ECO:0000318"/>
    <property type="project" value="GO_Central"/>
</dbReference>
<evidence type="ECO:0000256" key="3">
    <source>
        <dbReference type="ARBA" id="ARBA00023157"/>
    </source>
</evidence>
<keyword evidence="4" id="KW-0325">Glycoprotein</keyword>
<dbReference type="Pfam" id="PF08205">
    <property type="entry name" value="C2-set_2"/>
    <property type="match status" value="3"/>
</dbReference>
<dbReference type="KEGG" id="spu:115921250"/>
<dbReference type="Gene3D" id="2.60.40.10">
    <property type="entry name" value="Immunoglobulins"/>
    <property type="match status" value="4"/>
</dbReference>
<evidence type="ECO:0000256" key="2">
    <source>
        <dbReference type="ARBA" id="ARBA00023136"/>
    </source>
</evidence>
<feature type="domain" description="Ig-like" evidence="6">
    <location>
        <begin position="250"/>
        <end position="347"/>
    </location>
</feature>
<evidence type="ECO:0000256" key="4">
    <source>
        <dbReference type="ARBA" id="ARBA00023180"/>
    </source>
</evidence>
<evidence type="ECO:0000313" key="8">
    <source>
        <dbReference type="Proteomes" id="UP000007110"/>
    </source>
</evidence>
<evidence type="ECO:0000256" key="5">
    <source>
        <dbReference type="ARBA" id="ARBA00023319"/>
    </source>
</evidence>
<evidence type="ECO:0000313" key="7">
    <source>
        <dbReference type="EnsemblMetazoa" id="XP_030834402"/>
    </source>
</evidence>
<dbReference type="Proteomes" id="UP000007110">
    <property type="component" value="Unassembled WGS sequence"/>
</dbReference>
<evidence type="ECO:0000256" key="1">
    <source>
        <dbReference type="ARBA" id="ARBA00004479"/>
    </source>
</evidence>
<dbReference type="GeneID" id="115921250"/>
<dbReference type="InterPro" id="IPR013783">
    <property type="entry name" value="Ig-like_fold"/>
</dbReference>
<dbReference type="GO" id="GO:0005911">
    <property type="term" value="C:cell-cell junction"/>
    <property type="evidence" value="ECO:0000318"/>
    <property type="project" value="GO_Central"/>
</dbReference>
<dbReference type="OrthoDB" id="6410586at2759"/>
<reference evidence="7" key="2">
    <citation type="submission" date="2021-01" db="UniProtKB">
        <authorList>
            <consortium name="EnsemblMetazoa"/>
        </authorList>
    </citation>
    <scope>IDENTIFICATION</scope>
</reference>
<accession>A0A7M7NC28</accession>
<feature type="domain" description="Ig-like" evidence="6">
    <location>
        <begin position="129"/>
        <end position="229"/>
    </location>
</feature>
<dbReference type="PROSITE" id="PS50835">
    <property type="entry name" value="IG_LIKE"/>
    <property type="match status" value="4"/>
</dbReference>
<feature type="domain" description="Ig-like" evidence="6">
    <location>
        <begin position="352"/>
        <end position="441"/>
    </location>
</feature>
<proteinExistence type="predicted"/>
<keyword evidence="3" id="KW-1015">Disulfide bond</keyword>
<reference evidence="8" key="1">
    <citation type="submission" date="2015-02" db="EMBL/GenBank/DDBJ databases">
        <title>Genome sequencing for Strongylocentrotus purpuratus.</title>
        <authorList>
            <person name="Murali S."/>
            <person name="Liu Y."/>
            <person name="Vee V."/>
            <person name="English A."/>
            <person name="Wang M."/>
            <person name="Skinner E."/>
            <person name="Han Y."/>
            <person name="Muzny D.M."/>
            <person name="Worley K.C."/>
            <person name="Gibbs R.A."/>
        </authorList>
    </citation>
    <scope>NUCLEOTIDE SEQUENCE</scope>
</reference>
<dbReference type="InterPro" id="IPR036179">
    <property type="entry name" value="Ig-like_dom_sf"/>
</dbReference>
<evidence type="ECO:0000259" key="6">
    <source>
        <dbReference type="PROSITE" id="PS50835"/>
    </source>
</evidence>
<dbReference type="RefSeq" id="XP_030834402.1">
    <property type="nucleotide sequence ID" value="XM_030978542.1"/>
</dbReference>
<keyword evidence="2" id="KW-0472">Membrane</keyword>
<organism evidence="7 8">
    <name type="scientific">Strongylocentrotus purpuratus</name>
    <name type="common">Purple sea urchin</name>
    <dbReference type="NCBI Taxonomy" id="7668"/>
    <lineage>
        <taxon>Eukaryota</taxon>
        <taxon>Metazoa</taxon>
        <taxon>Echinodermata</taxon>
        <taxon>Eleutherozoa</taxon>
        <taxon>Echinozoa</taxon>
        <taxon>Echinoidea</taxon>
        <taxon>Euechinoidea</taxon>
        <taxon>Echinacea</taxon>
        <taxon>Camarodonta</taxon>
        <taxon>Echinidea</taxon>
        <taxon>Strongylocentrotidae</taxon>
        <taxon>Strongylocentrotus</taxon>
    </lineage>
</organism>
<dbReference type="InterPro" id="IPR051275">
    <property type="entry name" value="Cell_adhesion_signaling"/>
</dbReference>
<sequence>MHLWCYASLGDFLDLRVAKLMVYSPPDDVRITKSEDLQDGIKINVGCRASNGYPAPLIHWYIGSRNVTHDSSINTSHDEANRYDAESTLTLIPNRIYHGKRLLCQAVQPTKPSKRLMNDSMVLAISSAPRLLSITDVRSVDGYKNGASVSITYGRTHNLICSAQGARPPAELEWDVPEEVRFRLEDQYNAVDGEAYTSQRVISVTPSKEDEGKMIRCMAFHRELDSGLQLFIRLDVQVSPINLRITASDPMTIDEAGTRSAIVFEASAKSFTCTSVGSRPSAVISWIIGSDADLGIMTSTSTNNVADPALRDTSNLQLIPKRRHHSQFLRCVANAGMNEHQTEVRVIVHDSPALVDYSVRRVSSGQHSVDAVLTCTSDSRPRALIIWFLNGTELNGTRHYILHNPSQEDTLRESRSTLLVHRRSKPNDTIYSLLCLAACNP</sequence>
<dbReference type="InterPro" id="IPR007110">
    <property type="entry name" value="Ig-like_dom"/>
</dbReference>
<dbReference type="PANTHER" id="PTHR11640">
    <property type="entry name" value="NEPHRIN"/>
    <property type="match status" value="1"/>
</dbReference>
<feature type="domain" description="Ig-like" evidence="6">
    <location>
        <begin position="26"/>
        <end position="124"/>
    </location>
</feature>
<dbReference type="EnsemblMetazoa" id="XM_030978542">
    <property type="protein sequence ID" value="XP_030834402"/>
    <property type="gene ID" value="LOC115921250"/>
</dbReference>
<dbReference type="AlphaFoldDB" id="A0A7M7NC28"/>
<keyword evidence="8" id="KW-1185">Reference proteome</keyword>
<protein>
    <recommendedName>
        <fullName evidence="6">Ig-like domain-containing protein</fullName>
    </recommendedName>
</protein>
<name>A0A7M7NC28_STRPU</name>
<dbReference type="PANTHER" id="PTHR11640:SF136">
    <property type="entry name" value="NEPHRIN"/>
    <property type="match status" value="1"/>
</dbReference>
<dbReference type="InterPro" id="IPR013162">
    <property type="entry name" value="CD80_C2-set"/>
</dbReference>
<comment type="subcellular location">
    <subcellularLocation>
        <location evidence="1">Membrane</location>
        <topology evidence="1">Single-pass type I membrane protein</topology>
    </subcellularLocation>
</comment>
<dbReference type="InParanoid" id="A0A7M7NC28"/>
<dbReference type="GO" id="GO:0050839">
    <property type="term" value="F:cell adhesion molecule binding"/>
    <property type="evidence" value="ECO:0000318"/>
    <property type="project" value="GO_Central"/>
</dbReference>